<dbReference type="Proteomes" id="UP001596201">
    <property type="component" value="Unassembled WGS sequence"/>
</dbReference>
<gene>
    <name evidence="1" type="ORF">ACFPJ5_02985</name>
</gene>
<evidence type="ECO:0000313" key="1">
    <source>
        <dbReference type="EMBL" id="MFC5365887.1"/>
    </source>
</evidence>
<sequence>MKAPALSTIRDFLRASVGRASKLLSLLAVLSASGMDRERGPFQSHPNLSLIVSSPVVTRRAVRRSGIRQSQS</sequence>
<name>A0ABD5R789_9EURY</name>
<evidence type="ECO:0000313" key="2">
    <source>
        <dbReference type="Proteomes" id="UP001596201"/>
    </source>
</evidence>
<dbReference type="AlphaFoldDB" id="A0ABD5R789"/>
<feature type="non-terminal residue" evidence="1">
    <location>
        <position position="72"/>
    </location>
</feature>
<dbReference type="RefSeq" id="WP_380699185.1">
    <property type="nucleotide sequence ID" value="NZ_JBHSKX010000001.1"/>
</dbReference>
<comment type="caution">
    <text evidence="1">The sequence shown here is derived from an EMBL/GenBank/DDBJ whole genome shotgun (WGS) entry which is preliminary data.</text>
</comment>
<reference evidence="1 2" key="1">
    <citation type="journal article" date="2019" name="Int. J. Syst. Evol. Microbiol.">
        <title>The Global Catalogue of Microorganisms (GCM) 10K type strain sequencing project: providing services to taxonomists for standard genome sequencing and annotation.</title>
        <authorList>
            <consortium name="The Broad Institute Genomics Platform"/>
            <consortium name="The Broad Institute Genome Sequencing Center for Infectious Disease"/>
            <person name="Wu L."/>
            <person name="Ma J."/>
        </authorList>
    </citation>
    <scope>NUCLEOTIDE SEQUENCE [LARGE SCALE GENOMIC DNA]</scope>
    <source>
        <strain evidence="1 2">CGMCC 1.12237</strain>
    </source>
</reference>
<evidence type="ECO:0008006" key="3">
    <source>
        <dbReference type="Google" id="ProtNLM"/>
    </source>
</evidence>
<organism evidence="1 2">
    <name type="scientific">Salinirubrum litoreum</name>
    <dbReference type="NCBI Taxonomy" id="1126234"/>
    <lineage>
        <taxon>Archaea</taxon>
        <taxon>Methanobacteriati</taxon>
        <taxon>Methanobacteriota</taxon>
        <taxon>Stenosarchaea group</taxon>
        <taxon>Halobacteria</taxon>
        <taxon>Halobacteriales</taxon>
        <taxon>Haloferacaceae</taxon>
        <taxon>Salinirubrum</taxon>
    </lineage>
</organism>
<proteinExistence type="predicted"/>
<dbReference type="EMBL" id="JBHSKX010000001">
    <property type="protein sequence ID" value="MFC5365887.1"/>
    <property type="molecule type" value="Genomic_DNA"/>
</dbReference>
<accession>A0ABD5R789</accession>
<keyword evidence="2" id="KW-1185">Reference proteome</keyword>
<protein>
    <recommendedName>
        <fullName evidence="3">Secreted protein</fullName>
    </recommendedName>
</protein>